<dbReference type="VEuPathDB" id="FungiDB:SCHCODRAFT_02660915"/>
<feature type="region of interest" description="Disordered" evidence="1">
    <location>
        <begin position="1"/>
        <end position="61"/>
    </location>
</feature>
<dbReference type="Proteomes" id="UP000007431">
    <property type="component" value="Unassembled WGS sequence"/>
</dbReference>
<organism evidence="3">
    <name type="scientific">Schizophyllum commune (strain H4-8 / FGSC 9210)</name>
    <name type="common">Split gill fungus</name>
    <dbReference type="NCBI Taxonomy" id="578458"/>
    <lineage>
        <taxon>Eukaryota</taxon>
        <taxon>Fungi</taxon>
        <taxon>Dikarya</taxon>
        <taxon>Basidiomycota</taxon>
        <taxon>Agaricomycotina</taxon>
        <taxon>Agaricomycetes</taxon>
        <taxon>Agaricomycetidae</taxon>
        <taxon>Agaricales</taxon>
        <taxon>Schizophyllaceae</taxon>
        <taxon>Schizophyllum</taxon>
    </lineage>
</organism>
<dbReference type="HOGENOM" id="CLU_2923987_0_0_1"/>
<evidence type="ECO:0000256" key="1">
    <source>
        <dbReference type="SAM" id="MobiDB-lite"/>
    </source>
</evidence>
<dbReference type="InParanoid" id="D8PTK9"/>
<proteinExistence type="predicted"/>
<reference evidence="2 3" key="1">
    <citation type="journal article" date="2010" name="Nat. Biotechnol.">
        <title>Genome sequence of the model mushroom Schizophyllum commune.</title>
        <authorList>
            <person name="Ohm R.A."/>
            <person name="de Jong J.F."/>
            <person name="Lugones L.G."/>
            <person name="Aerts A."/>
            <person name="Kothe E."/>
            <person name="Stajich J.E."/>
            <person name="de Vries R.P."/>
            <person name="Record E."/>
            <person name="Levasseur A."/>
            <person name="Baker S.E."/>
            <person name="Bartholomew K.A."/>
            <person name="Coutinho P.M."/>
            <person name="Erdmann S."/>
            <person name="Fowler T.J."/>
            <person name="Gathman A.C."/>
            <person name="Lombard V."/>
            <person name="Henrissat B."/>
            <person name="Knabe N."/>
            <person name="Kuees U."/>
            <person name="Lilly W.W."/>
            <person name="Lindquist E."/>
            <person name="Lucas S."/>
            <person name="Magnuson J.K."/>
            <person name="Piumi F."/>
            <person name="Raudaskoski M."/>
            <person name="Salamov A."/>
            <person name="Schmutz J."/>
            <person name="Schwarze F.W.M.R."/>
            <person name="vanKuyk P.A."/>
            <person name="Horton J.S."/>
            <person name="Grigoriev I.V."/>
            <person name="Woesten H.A.B."/>
        </authorList>
    </citation>
    <scope>NUCLEOTIDE SEQUENCE [LARGE SCALE GENOMIC DNA]</scope>
    <source>
        <strain evidence="3">H4-8 / FGSC 9210</strain>
    </source>
</reference>
<dbReference type="EMBL" id="GL377303">
    <property type="protein sequence ID" value="EFJ01330.1"/>
    <property type="molecule type" value="Genomic_DNA"/>
</dbReference>
<keyword evidence="3" id="KW-1185">Reference proteome</keyword>
<evidence type="ECO:0000313" key="2">
    <source>
        <dbReference type="EMBL" id="EFJ01330.1"/>
    </source>
</evidence>
<name>D8PTK9_SCHCM</name>
<accession>D8PTK9</accession>
<protein>
    <submittedName>
        <fullName evidence="2">Expressed protein</fullName>
    </submittedName>
</protein>
<sequence>MLGDLETPPKATPSSSPVVRTLSPKASERTSSGFLRRAQQGGHPGLASQPLDPSRPPKFAG</sequence>
<evidence type="ECO:0000313" key="3">
    <source>
        <dbReference type="Proteomes" id="UP000007431"/>
    </source>
</evidence>
<gene>
    <name evidence="2" type="ORF">SCHCODRAFT_10630</name>
</gene>
<dbReference type="AlphaFoldDB" id="D8PTK9"/>